<keyword evidence="2" id="KW-1185">Reference proteome</keyword>
<gene>
    <name evidence="1" type="ORF">ElyMa_004350500</name>
</gene>
<proteinExistence type="predicted"/>
<evidence type="ECO:0000313" key="2">
    <source>
        <dbReference type="Proteomes" id="UP000762676"/>
    </source>
</evidence>
<dbReference type="EMBL" id="BMAT01008772">
    <property type="protein sequence ID" value="GFR92338.1"/>
    <property type="molecule type" value="Genomic_DNA"/>
</dbReference>
<protein>
    <submittedName>
        <fullName evidence="1">Uncharacterized protein</fullName>
    </submittedName>
</protein>
<accession>A0AAV4H349</accession>
<dbReference type="AlphaFoldDB" id="A0AAV4H349"/>
<dbReference type="Proteomes" id="UP000762676">
    <property type="component" value="Unassembled WGS sequence"/>
</dbReference>
<reference evidence="1 2" key="1">
    <citation type="journal article" date="2021" name="Elife">
        <title>Chloroplast acquisition without the gene transfer in kleptoplastic sea slugs, Plakobranchus ocellatus.</title>
        <authorList>
            <person name="Maeda T."/>
            <person name="Takahashi S."/>
            <person name="Yoshida T."/>
            <person name="Shimamura S."/>
            <person name="Takaki Y."/>
            <person name="Nagai Y."/>
            <person name="Toyoda A."/>
            <person name="Suzuki Y."/>
            <person name="Arimoto A."/>
            <person name="Ishii H."/>
            <person name="Satoh N."/>
            <person name="Nishiyama T."/>
            <person name="Hasebe M."/>
            <person name="Maruyama T."/>
            <person name="Minagawa J."/>
            <person name="Obokata J."/>
            <person name="Shigenobu S."/>
        </authorList>
    </citation>
    <scope>NUCLEOTIDE SEQUENCE [LARGE SCALE GENOMIC DNA]</scope>
</reference>
<evidence type="ECO:0000313" key="1">
    <source>
        <dbReference type="EMBL" id="GFR92338.1"/>
    </source>
</evidence>
<organism evidence="1 2">
    <name type="scientific">Elysia marginata</name>
    <dbReference type="NCBI Taxonomy" id="1093978"/>
    <lineage>
        <taxon>Eukaryota</taxon>
        <taxon>Metazoa</taxon>
        <taxon>Spiralia</taxon>
        <taxon>Lophotrochozoa</taxon>
        <taxon>Mollusca</taxon>
        <taxon>Gastropoda</taxon>
        <taxon>Heterobranchia</taxon>
        <taxon>Euthyneura</taxon>
        <taxon>Panpulmonata</taxon>
        <taxon>Sacoglossa</taxon>
        <taxon>Placobranchoidea</taxon>
        <taxon>Plakobranchidae</taxon>
        <taxon>Elysia</taxon>
    </lineage>
</organism>
<name>A0AAV4H349_9GAST</name>
<comment type="caution">
    <text evidence="1">The sequence shown here is derived from an EMBL/GenBank/DDBJ whole genome shotgun (WGS) entry which is preliminary data.</text>
</comment>
<sequence>MQEKKTLSHAFNSSHQRRHCLSSSKENSSLYNPALPHDKQALSQSLKIVVYIFINQSICMECYMSPCQGPEIAAKCESVPNTSTTSSFKKSPCSDGMLRCIDLSALHFLVQMLDVQTTERFWKKEEYLKICSEGKSRVVLNATERGKLVTRFDIKRQDETVAAAADALKMESKT</sequence>